<keyword evidence="2" id="KW-0472">Membrane</keyword>
<feature type="transmembrane region" description="Helical" evidence="2">
    <location>
        <begin position="22"/>
        <end position="44"/>
    </location>
</feature>
<gene>
    <name evidence="3" type="ORF">GCM10010910_09610</name>
</gene>
<keyword evidence="2" id="KW-0812">Transmembrane</keyword>
<name>A0ABQ2MZG1_9MICO</name>
<reference evidence="4" key="1">
    <citation type="journal article" date="2019" name="Int. J. Syst. Evol. Microbiol.">
        <title>The Global Catalogue of Microorganisms (GCM) 10K type strain sequencing project: providing services to taxonomists for standard genome sequencing and annotation.</title>
        <authorList>
            <consortium name="The Broad Institute Genomics Platform"/>
            <consortium name="The Broad Institute Genome Sequencing Center for Infectious Disease"/>
            <person name="Wu L."/>
            <person name="Ma J."/>
        </authorList>
    </citation>
    <scope>NUCLEOTIDE SEQUENCE [LARGE SCALE GENOMIC DNA]</scope>
    <source>
        <strain evidence="4">CGMCC 4.7181</strain>
    </source>
</reference>
<proteinExistence type="predicted"/>
<protein>
    <recommendedName>
        <fullName evidence="5">Secreted protein</fullName>
    </recommendedName>
</protein>
<comment type="caution">
    <text evidence="3">The sequence shown here is derived from an EMBL/GenBank/DDBJ whole genome shotgun (WGS) entry which is preliminary data.</text>
</comment>
<dbReference type="Proteomes" id="UP000638043">
    <property type="component" value="Unassembled WGS sequence"/>
</dbReference>
<keyword evidence="2" id="KW-1133">Transmembrane helix</keyword>
<evidence type="ECO:0000313" key="3">
    <source>
        <dbReference type="EMBL" id="GGO61547.1"/>
    </source>
</evidence>
<feature type="region of interest" description="Disordered" evidence="1">
    <location>
        <begin position="49"/>
        <end position="78"/>
    </location>
</feature>
<evidence type="ECO:0000313" key="4">
    <source>
        <dbReference type="Proteomes" id="UP000638043"/>
    </source>
</evidence>
<keyword evidence="4" id="KW-1185">Reference proteome</keyword>
<feature type="compositionally biased region" description="Pro residues" evidence="1">
    <location>
        <begin position="55"/>
        <end position="72"/>
    </location>
</feature>
<evidence type="ECO:0000256" key="2">
    <source>
        <dbReference type="SAM" id="Phobius"/>
    </source>
</evidence>
<accession>A0ABQ2MZG1</accession>
<evidence type="ECO:0000256" key="1">
    <source>
        <dbReference type="SAM" id="MobiDB-lite"/>
    </source>
</evidence>
<dbReference type="EMBL" id="BMMQ01000002">
    <property type="protein sequence ID" value="GGO61547.1"/>
    <property type="molecule type" value="Genomic_DNA"/>
</dbReference>
<organism evidence="3 4">
    <name type="scientific">Microbacterium nanhaiense</name>
    <dbReference type="NCBI Taxonomy" id="1301026"/>
    <lineage>
        <taxon>Bacteria</taxon>
        <taxon>Bacillati</taxon>
        <taxon>Actinomycetota</taxon>
        <taxon>Actinomycetes</taxon>
        <taxon>Micrococcales</taxon>
        <taxon>Microbacteriaceae</taxon>
        <taxon>Microbacterium</taxon>
    </lineage>
</organism>
<sequence>MGWPVHLSGMTASPDPHARRRLILMITCGVVMLTLIGIGAYGLITGPRHGDDQTAPPPAPETTVPTVPPTTAPRPEVPEIVPTRDAETFARRIAAALFRWDTTLGLYPLDYTAALVNVGDPSGIEQAGLASDIAGYLPTRDAWVQLRKYETTQRIDVDTLEVPVEWSEAVAQARPAQLPPGAAAYTVTGTRHRDGVWDGADQAMSEQVSFTIFMACPSGDDCYLLRLSQLNNPLK</sequence>
<evidence type="ECO:0008006" key="5">
    <source>
        <dbReference type="Google" id="ProtNLM"/>
    </source>
</evidence>